<comment type="subcellular location">
    <subcellularLocation>
        <location evidence="1">Membrane</location>
        <topology evidence="1">Multi-pass membrane protein</topology>
    </subcellularLocation>
</comment>
<comment type="caution">
    <text evidence="9">The sequence shown here is derived from an EMBL/GenBank/DDBJ whole genome shotgun (WGS) entry which is preliminary data.</text>
</comment>
<dbReference type="PANTHER" id="PTHR31566:SF0">
    <property type="entry name" value="CYTOCHROME C BIOGENESIS PROTEIN CCS1, CHLOROPLASTIC"/>
    <property type="match status" value="1"/>
</dbReference>
<feature type="transmembrane region" description="Helical" evidence="7">
    <location>
        <begin position="99"/>
        <end position="117"/>
    </location>
</feature>
<dbReference type="GO" id="GO:0016020">
    <property type="term" value="C:membrane"/>
    <property type="evidence" value="ECO:0007669"/>
    <property type="project" value="UniProtKB-SubCell"/>
</dbReference>
<evidence type="ECO:0000256" key="1">
    <source>
        <dbReference type="ARBA" id="ARBA00004141"/>
    </source>
</evidence>
<keyword evidence="5 7" id="KW-0472">Membrane</keyword>
<evidence type="ECO:0000313" key="10">
    <source>
        <dbReference type="Proteomes" id="UP000294829"/>
    </source>
</evidence>
<proteinExistence type="predicted"/>
<evidence type="ECO:0000259" key="8">
    <source>
        <dbReference type="Pfam" id="PF05140"/>
    </source>
</evidence>
<feature type="region of interest" description="Disordered" evidence="6">
    <location>
        <begin position="1"/>
        <end position="31"/>
    </location>
</feature>
<feature type="transmembrane region" description="Helical" evidence="7">
    <location>
        <begin position="663"/>
        <end position="681"/>
    </location>
</feature>
<evidence type="ECO:0000256" key="3">
    <source>
        <dbReference type="ARBA" id="ARBA00022748"/>
    </source>
</evidence>
<keyword evidence="3" id="KW-0201">Cytochrome c-type biogenesis</keyword>
<feature type="transmembrane region" description="Helical" evidence="7">
    <location>
        <begin position="193"/>
        <end position="211"/>
    </location>
</feature>
<gene>
    <name evidence="9" type="ORF">E2I14_10115</name>
</gene>
<name>A0A4R5W191_9BURK</name>
<protein>
    <submittedName>
        <fullName evidence="9">Cytochrome c biogenesis protein ResB</fullName>
    </submittedName>
</protein>
<dbReference type="AlphaFoldDB" id="A0A4R5W191"/>
<dbReference type="InterPro" id="IPR023494">
    <property type="entry name" value="Cyt_c_bgen_Ccs1/CcsB/ResB"/>
</dbReference>
<evidence type="ECO:0000256" key="5">
    <source>
        <dbReference type="ARBA" id="ARBA00023136"/>
    </source>
</evidence>
<feature type="transmembrane region" description="Helical" evidence="7">
    <location>
        <begin position="48"/>
        <end position="66"/>
    </location>
</feature>
<keyword evidence="10" id="KW-1185">Reference proteome</keyword>
<dbReference type="EMBL" id="SMYL01000004">
    <property type="protein sequence ID" value="TDK65941.1"/>
    <property type="molecule type" value="Genomic_DNA"/>
</dbReference>
<evidence type="ECO:0000256" key="4">
    <source>
        <dbReference type="ARBA" id="ARBA00022989"/>
    </source>
</evidence>
<sequence length="736" mass="82164">MTTESPTPASPVTAPNQHSQTAPDSNNTARQNSTPVADFFELLSSMRFAISLLSLIAIASIIGTVLKQNEPMPNYVNQFGPFWFEVFNKLSLYAVYTSWWFLLIMAFLVTSTTLCLIRNTPKMLKDMRSWRENVREQSLNNFANKAEWNSVHSRATLTERLSYQLRQRGYQIKAVDKTDATLITAKRGAANKLGYIFAHGAIVIILVGGLLDSDLSIRAQQWFMGKVPFEGNGLISQIDNKHRLSLNNPSFRGNTMIPEGQTSTAAVIPQASGVFIQDLPFSIHLKKFIIDFYSTGMPKLFASEVDVRDNETGKTFSATIKVNEPLVYKGLAVYQSSFEDGGSKLKLAAYPMSGNQFKVFDVNGEVGNSTPLHEPESTNTDAAKTAQYTIEWSGFRPFNVENMSANGQDLRAVDSKKSFNEKIVTSLDQHSGSAAKGINTKDLKNVGASVQYKLRDKTGQAREFNNYMQSVKIDEDWVFLAGMRDSPSEPFRYLRIPADDNDSVQEWMRLRAALANPELRVKAAAEYAKNAFSKEESNDKLRSQLQASAEKSLTIFAGNSKIAGFAAVSEFLSKIPAADQERAADVFMKILNGSLWDLWQIARVQDGLPALEITEKHAHFLQLASNALSDAFFYNAPVYLQLKSYEEIKASVLQVTRSPGKNIVYLGCLLLVLGIFSMFYIRERRVWVWIKDQPDSKGSGAAAHALLAMSTQRKTMDFEKEFLQLKNELTEAAQQP</sequence>
<feature type="compositionally biased region" description="Polar residues" evidence="6">
    <location>
        <begin position="13"/>
        <end position="31"/>
    </location>
</feature>
<keyword evidence="2 7" id="KW-0812">Transmembrane</keyword>
<reference evidence="9 10" key="1">
    <citation type="submission" date="2019-03" db="EMBL/GenBank/DDBJ databases">
        <title>Sapientia aquatica gen. nov., sp. nov., isolated from a crater lake.</title>
        <authorList>
            <person name="Felfoldi T."/>
            <person name="Szabo A."/>
            <person name="Toth E."/>
            <person name="Schumann P."/>
            <person name="Keki Z."/>
            <person name="Marialigeti K."/>
            <person name="Mathe I."/>
        </authorList>
    </citation>
    <scope>NUCLEOTIDE SEQUENCE [LARGE SCALE GENOMIC DNA]</scope>
    <source>
        <strain evidence="9 10">SA-152</strain>
    </source>
</reference>
<dbReference type="PANTHER" id="PTHR31566">
    <property type="entry name" value="CYTOCHROME C BIOGENESIS PROTEIN CCS1, CHLOROPLASTIC"/>
    <property type="match status" value="1"/>
</dbReference>
<accession>A0A4R5W191</accession>
<organism evidence="9 10">
    <name type="scientific">Sapientia aquatica</name>
    <dbReference type="NCBI Taxonomy" id="1549640"/>
    <lineage>
        <taxon>Bacteria</taxon>
        <taxon>Pseudomonadati</taxon>
        <taxon>Pseudomonadota</taxon>
        <taxon>Betaproteobacteria</taxon>
        <taxon>Burkholderiales</taxon>
        <taxon>Oxalobacteraceae</taxon>
        <taxon>Sapientia</taxon>
    </lineage>
</organism>
<evidence type="ECO:0000313" key="9">
    <source>
        <dbReference type="EMBL" id="TDK65941.1"/>
    </source>
</evidence>
<dbReference type="InterPro" id="IPR007816">
    <property type="entry name" value="ResB-like_domain"/>
</dbReference>
<keyword evidence="4 7" id="KW-1133">Transmembrane helix</keyword>
<evidence type="ECO:0000256" key="7">
    <source>
        <dbReference type="SAM" id="Phobius"/>
    </source>
</evidence>
<evidence type="ECO:0000256" key="6">
    <source>
        <dbReference type="SAM" id="MobiDB-lite"/>
    </source>
</evidence>
<dbReference type="GO" id="GO:0017004">
    <property type="term" value="P:cytochrome complex assembly"/>
    <property type="evidence" value="ECO:0007669"/>
    <property type="project" value="UniProtKB-KW"/>
</dbReference>
<feature type="domain" description="ResB-like" evidence="8">
    <location>
        <begin position="46"/>
        <end position="722"/>
    </location>
</feature>
<evidence type="ECO:0000256" key="2">
    <source>
        <dbReference type="ARBA" id="ARBA00022692"/>
    </source>
</evidence>
<dbReference type="Proteomes" id="UP000294829">
    <property type="component" value="Unassembled WGS sequence"/>
</dbReference>
<dbReference type="Pfam" id="PF05140">
    <property type="entry name" value="ResB"/>
    <property type="match status" value="1"/>
</dbReference>
<dbReference type="OrthoDB" id="9770923at2"/>